<dbReference type="AlphaFoldDB" id="A0A7S3RKB1"/>
<dbReference type="PROSITE" id="PS00022">
    <property type="entry name" value="EGF_1"/>
    <property type="match status" value="1"/>
</dbReference>
<protein>
    <recommendedName>
        <fullName evidence="4 5">EGF-like domain-containing protein</fullName>
    </recommendedName>
</protein>
<evidence type="ECO:0000259" key="4">
    <source>
        <dbReference type="PROSITE" id="PS00022"/>
    </source>
</evidence>
<organism evidence="6">
    <name type="scientific">Emiliania huxleyi</name>
    <name type="common">Coccolithophore</name>
    <name type="synonym">Pontosphaera huxleyi</name>
    <dbReference type="NCBI Taxonomy" id="2903"/>
    <lineage>
        <taxon>Eukaryota</taxon>
        <taxon>Haptista</taxon>
        <taxon>Haptophyta</taxon>
        <taxon>Prymnesiophyceae</taxon>
        <taxon>Isochrysidales</taxon>
        <taxon>Noelaerhabdaceae</taxon>
        <taxon>Emiliania</taxon>
    </lineage>
</organism>
<dbReference type="PROSITE" id="PS01186">
    <property type="entry name" value="EGF_2"/>
    <property type="match status" value="1"/>
</dbReference>
<comment type="similarity">
    <text evidence="1">Belongs to the glycosyltransferase 47 family.</text>
</comment>
<reference evidence="6" key="1">
    <citation type="submission" date="2021-01" db="EMBL/GenBank/DDBJ databases">
        <authorList>
            <person name="Corre E."/>
            <person name="Pelletier E."/>
            <person name="Niang G."/>
            <person name="Scheremetjew M."/>
            <person name="Finn R."/>
            <person name="Kale V."/>
            <person name="Holt S."/>
            <person name="Cochrane G."/>
            <person name="Meng A."/>
            <person name="Brown T."/>
            <person name="Cohen L."/>
        </authorList>
    </citation>
    <scope>NUCLEOTIDE SEQUENCE</scope>
    <source>
        <strain evidence="6">379</strain>
    </source>
</reference>
<gene>
    <name evidence="6" type="ORF">EHUX00137_LOCUS3757</name>
</gene>
<sequence length="793" mass="88844">MPSLAAVAGVLGLALTSATDAAEQARRPQDRSWRGTRARVARRGRGRRGRGARPSTGPRDASVWVTPRPAGSAAQRVADACHGRGVLHRRLDECRCSAGWAGRWCEERDARRCNAPVNPRQDLFNRESLCAGHCDEDRGICYCAGLATPTQRPLPFQCRPEAHLTTRLPDGRPAYPALTQSGRWEMARVYFETDRASPDYGWHAAGSRPFDHIYGEVAGNPRSRHRRPLPAGALPFCSPLLHEKKVCYAGCPEGRTGPLCEARSRSFCLRDCSGRGRCDAGFCWCDAGWFGIDCSEHAAGREAPRLQQQQRLPSPAARSQLRLYVYDMPSEFTTRNLQWRGAHAAGLSRAIDPASNQSYHNAGSLYAMELALHEWLLDSPLRTADPAQAHLYYVPVYLSSLFMYPIVKYADAPYYGRSARTFDEGGDASEPTQRSQQGTLLLLRALRYIQGAYPFWNASGGADHVWLMLHDEGPCFAPRAIRPSILLTHYGYWAASPRAWGTFDDDHFLRFPGFYRRYLGDDPRTPGACFTRGKDLVISPWKTPTFWLRQLRSTPPAAAERPGLAFFAGDLGFHRLSGYSHDLRQRAHGLFCDPSTTKKSNCTPVAYNKECDCECRPDIPIDCSLWREGVTITAHTRRYHRQLREHQFCLAFPGDGWSSRVLDAVVHGCVPVIIQDESEMFFEGAFEAAQLGLDYADFSLRVREADLASLVRILEAVSAERLASLQRGVLRVRDYFVWKDVYNPDGADRRSLLSAGRPGHDGFLLLVAALEDRALRLLRKRPFQRLNLTSFIP</sequence>
<feature type="region of interest" description="Disordered" evidence="2">
    <location>
        <begin position="18"/>
        <end position="63"/>
    </location>
</feature>
<feature type="compositionally biased region" description="Basic residues" evidence="2">
    <location>
        <begin position="34"/>
        <end position="51"/>
    </location>
</feature>
<evidence type="ECO:0000256" key="1">
    <source>
        <dbReference type="ARBA" id="ARBA00010271"/>
    </source>
</evidence>
<feature type="domain" description="EGF-like" evidence="4 5">
    <location>
        <begin position="94"/>
        <end position="105"/>
    </location>
</feature>
<evidence type="ECO:0000313" key="6">
    <source>
        <dbReference type="EMBL" id="CAE0527157.1"/>
    </source>
</evidence>
<proteinExistence type="inferred from homology"/>
<keyword evidence="3" id="KW-0732">Signal</keyword>
<dbReference type="InterPro" id="IPR004263">
    <property type="entry name" value="Exostosin"/>
</dbReference>
<feature type="signal peptide" evidence="3">
    <location>
        <begin position="1"/>
        <end position="21"/>
    </location>
</feature>
<feature type="chain" id="PRO_5031420811" description="EGF-like domain-containing protein" evidence="3">
    <location>
        <begin position="22"/>
        <end position="793"/>
    </location>
</feature>
<dbReference type="Pfam" id="PF03016">
    <property type="entry name" value="Exostosin_GT47"/>
    <property type="match status" value="1"/>
</dbReference>
<evidence type="ECO:0000256" key="3">
    <source>
        <dbReference type="SAM" id="SignalP"/>
    </source>
</evidence>
<dbReference type="PANTHER" id="PTHR11062">
    <property type="entry name" value="EXOSTOSIN HEPARAN SULFATE GLYCOSYLTRANSFERASE -RELATED"/>
    <property type="match status" value="1"/>
</dbReference>
<evidence type="ECO:0000256" key="2">
    <source>
        <dbReference type="SAM" id="MobiDB-lite"/>
    </source>
</evidence>
<dbReference type="InterPro" id="IPR000742">
    <property type="entry name" value="EGF"/>
</dbReference>
<dbReference type="PANTHER" id="PTHR11062:SF281">
    <property type="entry name" value="EXOSTOSIN-LIKE 2"/>
    <property type="match status" value="1"/>
</dbReference>
<evidence type="ECO:0000259" key="5">
    <source>
        <dbReference type="PROSITE" id="PS01186"/>
    </source>
</evidence>
<dbReference type="Gene3D" id="2.10.25.10">
    <property type="entry name" value="Laminin"/>
    <property type="match status" value="1"/>
</dbReference>
<name>A0A7S3RKB1_EMIHU</name>
<feature type="compositionally biased region" description="Basic and acidic residues" evidence="2">
    <location>
        <begin position="23"/>
        <end position="33"/>
    </location>
</feature>
<dbReference type="GO" id="GO:0016757">
    <property type="term" value="F:glycosyltransferase activity"/>
    <property type="evidence" value="ECO:0007669"/>
    <property type="project" value="InterPro"/>
</dbReference>
<accession>A0A7S3RKB1</accession>
<dbReference type="InterPro" id="IPR040911">
    <property type="entry name" value="Exostosin_GT47"/>
</dbReference>
<dbReference type="EMBL" id="HBIR01005428">
    <property type="protein sequence ID" value="CAE0527157.1"/>
    <property type="molecule type" value="Transcribed_RNA"/>
</dbReference>